<gene>
    <name evidence="3" type="primary">LOC113391893</name>
</gene>
<name>A0ABM4AW12_VANTA</name>
<feature type="signal peptide" evidence="1">
    <location>
        <begin position="1"/>
        <end position="21"/>
    </location>
</feature>
<evidence type="ECO:0000313" key="3">
    <source>
        <dbReference type="RefSeq" id="XP_064075475.1"/>
    </source>
</evidence>
<reference evidence="3" key="1">
    <citation type="submission" date="2025-08" db="UniProtKB">
        <authorList>
            <consortium name="RefSeq"/>
        </authorList>
    </citation>
    <scope>IDENTIFICATION</scope>
    <source>
        <tissue evidence="3">Whole body</tissue>
    </source>
</reference>
<dbReference type="RefSeq" id="XP_064075475.1">
    <property type="nucleotide sequence ID" value="XM_064219405.1"/>
</dbReference>
<evidence type="ECO:0000313" key="2">
    <source>
        <dbReference type="Proteomes" id="UP001652626"/>
    </source>
</evidence>
<sequence length="468" mass="52906">MFVFKIISLFILLGVRPLVSGYKDYDDLFDDEDVEYYEDYYDETSATNDNNTSTRAKRYQGKPATRFETMGDVKGALQQLLTNMEIENSFTTHSTESTYKYNYFEESNDTTQTYSINDIQTSDAITIATTEITTSPSTTEKEWFTNELTTETDFNNLSTEVSAYPKSTEYKMPLPNALDFVDNLKDFLEMNTSRMGLRGPTPTSDTDNETAITIGPKRRELDIPRLLQIIADLASEFESNLTRKLNETLFNMSIPTCTTPTTEAPTTSEYDANYTGATIAKCYVCGLDIPGIPKHAHCADAFAGDFLPLVPVDPSARGKISSFKKYCKYSNIPGYRSNFTRSRAIYGRWTGGCAVRWIDLSGIYTQRTCRSRLHPTMGKHFASKRMAKLERSLWNIENGCIISPVATLVPLSRGISLYARFHACVCTGNWCNLAYVNEPWTPCYLILLLACTCLTQYINIKTSMFYII</sequence>
<keyword evidence="1" id="KW-0732">Signal</keyword>
<organism evidence="2 3">
    <name type="scientific">Vanessa tameamea</name>
    <name type="common">Kamehameha butterfly</name>
    <dbReference type="NCBI Taxonomy" id="334116"/>
    <lineage>
        <taxon>Eukaryota</taxon>
        <taxon>Metazoa</taxon>
        <taxon>Ecdysozoa</taxon>
        <taxon>Arthropoda</taxon>
        <taxon>Hexapoda</taxon>
        <taxon>Insecta</taxon>
        <taxon>Pterygota</taxon>
        <taxon>Neoptera</taxon>
        <taxon>Endopterygota</taxon>
        <taxon>Lepidoptera</taxon>
        <taxon>Glossata</taxon>
        <taxon>Ditrysia</taxon>
        <taxon>Papilionoidea</taxon>
        <taxon>Nymphalidae</taxon>
        <taxon>Nymphalinae</taxon>
        <taxon>Vanessa</taxon>
    </lineage>
</organism>
<proteinExistence type="predicted"/>
<accession>A0ABM4AW12</accession>
<dbReference type="GeneID" id="113391893"/>
<protein>
    <submittedName>
        <fullName evidence="3">Uncharacterized protein LOC113391893</fullName>
    </submittedName>
</protein>
<keyword evidence="2" id="KW-1185">Reference proteome</keyword>
<dbReference type="Proteomes" id="UP001652626">
    <property type="component" value="Chromosome 28"/>
</dbReference>
<feature type="chain" id="PRO_5046647577" evidence="1">
    <location>
        <begin position="22"/>
        <end position="468"/>
    </location>
</feature>
<evidence type="ECO:0000256" key="1">
    <source>
        <dbReference type="SAM" id="SignalP"/>
    </source>
</evidence>